<protein>
    <submittedName>
        <fullName evidence="4">Phosphinothricin acetyltransferase</fullName>
    </submittedName>
</protein>
<evidence type="ECO:0000256" key="1">
    <source>
        <dbReference type="ARBA" id="ARBA00022679"/>
    </source>
</evidence>
<dbReference type="SUPFAM" id="SSF55729">
    <property type="entry name" value="Acyl-CoA N-acyltransferases (Nat)"/>
    <property type="match status" value="1"/>
</dbReference>
<dbReference type="Proteomes" id="UP000183038">
    <property type="component" value="Unassembled WGS sequence"/>
</dbReference>
<gene>
    <name evidence="4" type="ORF">SAMN05192540_1505</name>
</gene>
<dbReference type="GO" id="GO:0016747">
    <property type="term" value="F:acyltransferase activity, transferring groups other than amino-acyl groups"/>
    <property type="evidence" value="ECO:0007669"/>
    <property type="project" value="InterPro"/>
</dbReference>
<dbReference type="PROSITE" id="PS51186">
    <property type="entry name" value="GNAT"/>
    <property type="match status" value="1"/>
</dbReference>
<dbReference type="Gene3D" id="3.40.630.30">
    <property type="match status" value="1"/>
</dbReference>
<dbReference type="InterPro" id="IPR016181">
    <property type="entry name" value="Acyl_CoA_acyltransferase"/>
</dbReference>
<organism evidence="4 5">
    <name type="scientific">Maribacter dokdonensis</name>
    <dbReference type="NCBI Taxonomy" id="320912"/>
    <lineage>
        <taxon>Bacteria</taxon>
        <taxon>Pseudomonadati</taxon>
        <taxon>Bacteroidota</taxon>
        <taxon>Flavobacteriia</taxon>
        <taxon>Flavobacteriales</taxon>
        <taxon>Flavobacteriaceae</taxon>
        <taxon>Maribacter</taxon>
    </lineage>
</organism>
<dbReference type="EMBL" id="FNTB01000001">
    <property type="protein sequence ID" value="SEB77350.1"/>
    <property type="molecule type" value="Genomic_DNA"/>
</dbReference>
<evidence type="ECO:0000259" key="3">
    <source>
        <dbReference type="PROSITE" id="PS51186"/>
    </source>
</evidence>
<sequence>MNNITIRAMLATDWNAVSEIYVEGISTGIATFETCAPTFEAWDAAHMKNCRFVAESNGKILGWVALSPVSNRCVYGGVAEISVYIAGHSRGKGLGKLLLEHVINASEKEGIWTLQSGVFPTNYGSIKVHEATGFRMIGKRERIGKLHGKWVDNVLFERRSKIVGID</sequence>
<dbReference type="CDD" id="cd04301">
    <property type="entry name" value="NAT_SF"/>
    <property type="match status" value="1"/>
</dbReference>
<keyword evidence="1 4" id="KW-0808">Transferase</keyword>
<dbReference type="InterPro" id="IPR000182">
    <property type="entry name" value="GNAT_dom"/>
</dbReference>
<accession>A0A1H4M2L6</accession>
<keyword evidence="2" id="KW-0012">Acyltransferase</keyword>
<reference evidence="4 5" key="1">
    <citation type="submission" date="2016-10" db="EMBL/GenBank/DDBJ databases">
        <authorList>
            <person name="de Groot N.N."/>
        </authorList>
    </citation>
    <scope>NUCLEOTIDE SEQUENCE [LARGE SCALE GENOMIC DNA]</scope>
    <source>
        <strain evidence="4 5">MAR_2009_71</strain>
    </source>
</reference>
<dbReference type="PANTHER" id="PTHR43072">
    <property type="entry name" value="N-ACETYLTRANSFERASE"/>
    <property type="match status" value="1"/>
</dbReference>
<evidence type="ECO:0000313" key="4">
    <source>
        <dbReference type="EMBL" id="SEB77350.1"/>
    </source>
</evidence>
<dbReference type="AlphaFoldDB" id="A0A1H4M2L6"/>
<dbReference type="RefSeq" id="WP_074671489.1">
    <property type="nucleotide sequence ID" value="NZ_FNTB01000001.1"/>
</dbReference>
<evidence type="ECO:0000256" key="2">
    <source>
        <dbReference type="ARBA" id="ARBA00023315"/>
    </source>
</evidence>
<feature type="domain" description="N-acetyltransferase" evidence="3">
    <location>
        <begin position="4"/>
        <end position="152"/>
    </location>
</feature>
<dbReference type="OrthoDB" id="9799096at2"/>
<evidence type="ECO:0000313" key="5">
    <source>
        <dbReference type="Proteomes" id="UP000183038"/>
    </source>
</evidence>
<dbReference type="PANTHER" id="PTHR43072:SF23">
    <property type="entry name" value="UPF0039 PROTEIN C11D3.02C"/>
    <property type="match status" value="1"/>
</dbReference>
<dbReference type="Pfam" id="PF00583">
    <property type="entry name" value="Acetyltransf_1"/>
    <property type="match status" value="1"/>
</dbReference>
<name>A0A1H4M2L6_9FLAO</name>
<proteinExistence type="predicted"/>